<dbReference type="EMBL" id="BARU01027916">
    <property type="protein sequence ID" value="GAH64577.1"/>
    <property type="molecule type" value="Genomic_DNA"/>
</dbReference>
<evidence type="ECO:0008006" key="2">
    <source>
        <dbReference type="Google" id="ProtNLM"/>
    </source>
</evidence>
<proteinExistence type="predicted"/>
<feature type="non-terminal residue" evidence="1">
    <location>
        <position position="1"/>
    </location>
</feature>
<name>X1H5A6_9ZZZZ</name>
<organism evidence="1">
    <name type="scientific">marine sediment metagenome</name>
    <dbReference type="NCBI Taxonomy" id="412755"/>
    <lineage>
        <taxon>unclassified sequences</taxon>
        <taxon>metagenomes</taxon>
        <taxon>ecological metagenomes</taxon>
    </lineage>
</organism>
<reference evidence="1" key="1">
    <citation type="journal article" date="2014" name="Front. Microbiol.">
        <title>High frequency of phylogenetically diverse reductive dehalogenase-homologous genes in deep subseafloor sedimentary metagenomes.</title>
        <authorList>
            <person name="Kawai M."/>
            <person name="Futagami T."/>
            <person name="Toyoda A."/>
            <person name="Takaki Y."/>
            <person name="Nishi S."/>
            <person name="Hori S."/>
            <person name="Arai W."/>
            <person name="Tsubouchi T."/>
            <person name="Morono Y."/>
            <person name="Uchiyama I."/>
            <person name="Ito T."/>
            <person name="Fujiyama A."/>
            <person name="Inagaki F."/>
            <person name="Takami H."/>
        </authorList>
    </citation>
    <scope>NUCLEOTIDE SEQUENCE</scope>
    <source>
        <strain evidence="1">Expedition CK06-06</strain>
    </source>
</reference>
<evidence type="ECO:0000313" key="1">
    <source>
        <dbReference type="EMBL" id="GAH64577.1"/>
    </source>
</evidence>
<protein>
    <recommendedName>
        <fullName evidence="2">Transposase DDE domain-containing protein</fullName>
    </recommendedName>
</protein>
<gene>
    <name evidence="1" type="ORF">S03H2_44623</name>
</gene>
<sequence>TEVINKNKDRIENNRNYYRRRQAIVEHPYGTIKRQWGFSYISTKKGKERASSDVGFMFIAYNLRRIMNIVGKNALKKYLQVLILLVSGKYRPIRLKISLLKAIKYLHKILISYFEGCLNRLKFDQNLLSTGGF</sequence>
<comment type="caution">
    <text evidence="1">The sequence shown here is derived from an EMBL/GenBank/DDBJ whole genome shotgun (WGS) entry which is preliminary data.</text>
</comment>
<accession>X1H5A6</accession>
<dbReference type="AlphaFoldDB" id="X1H5A6"/>